<dbReference type="Proteomes" id="UP000838324">
    <property type="component" value="Unassembled WGS sequence"/>
</dbReference>
<keyword evidence="1" id="KW-0812">Transmembrane</keyword>
<evidence type="ECO:0000313" key="3">
    <source>
        <dbReference type="Proteomes" id="UP000838324"/>
    </source>
</evidence>
<dbReference type="EMBL" id="CAKMMG010000005">
    <property type="protein sequence ID" value="CAH1212157.1"/>
    <property type="molecule type" value="Genomic_DNA"/>
</dbReference>
<name>A0ABN8GLJ1_9BACL</name>
<proteinExistence type="predicted"/>
<dbReference type="RefSeq" id="WP_236335478.1">
    <property type="nucleotide sequence ID" value="NZ_CAKMMG010000005.1"/>
</dbReference>
<comment type="caution">
    <text evidence="2">The sequence shown here is derived from an EMBL/GenBank/DDBJ whole genome shotgun (WGS) entry which is preliminary data.</text>
</comment>
<keyword evidence="1" id="KW-1133">Transmembrane helix</keyword>
<sequence length="49" mass="5892">MGYIFLLPQFLIQVFTIVVALVIFDRFFKRKQKEVFRRLHGSARNTSFL</sequence>
<keyword evidence="3" id="KW-1185">Reference proteome</keyword>
<feature type="transmembrane region" description="Helical" evidence="1">
    <location>
        <begin position="6"/>
        <end position="28"/>
    </location>
</feature>
<reference evidence="2" key="1">
    <citation type="submission" date="2022-01" db="EMBL/GenBank/DDBJ databases">
        <authorList>
            <person name="Criscuolo A."/>
        </authorList>
    </citation>
    <scope>NUCLEOTIDE SEQUENCE</scope>
    <source>
        <strain evidence="2">CIP111892</strain>
    </source>
</reference>
<evidence type="ECO:0000313" key="2">
    <source>
        <dbReference type="EMBL" id="CAH1212157.1"/>
    </source>
</evidence>
<gene>
    <name evidence="2" type="ORF">PAECIP111892_03705</name>
</gene>
<accession>A0ABN8GLJ1</accession>
<protein>
    <submittedName>
        <fullName evidence="2">Uncharacterized protein</fullName>
    </submittedName>
</protein>
<evidence type="ECO:0000256" key="1">
    <source>
        <dbReference type="SAM" id="Phobius"/>
    </source>
</evidence>
<keyword evidence="1" id="KW-0472">Membrane</keyword>
<organism evidence="2 3">
    <name type="scientific">Paenibacillus auburnensis</name>
    <dbReference type="NCBI Taxonomy" id="2905649"/>
    <lineage>
        <taxon>Bacteria</taxon>
        <taxon>Bacillati</taxon>
        <taxon>Bacillota</taxon>
        <taxon>Bacilli</taxon>
        <taxon>Bacillales</taxon>
        <taxon>Paenibacillaceae</taxon>
        <taxon>Paenibacillus</taxon>
    </lineage>
</organism>